<dbReference type="RefSeq" id="WP_139448056.1">
    <property type="nucleotide sequence ID" value="NZ_SMDR01000002.1"/>
</dbReference>
<dbReference type="Gene3D" id="2.60.40.1120">
    <property type="entry name" value="Carboxypeptidase-like, regulatory domain"/>
    <property type="match status" value="1"/>
</dbReference>
<feature type="domain" description="OmpA-like" evidence="7">
    <location>
        <begin position="495"/>
        <end position="610"/>
    </location>
</feature>
<dbReference type="PROSITE" id="PS51257">
    <property type="entry name" value="PROKAR_LIPOPROTEIN"/>
    <property type="match status" value="1"/>
</dbReference>
<dbReference type="InterPro" id="IPR050330">
    <property type="entry name" value="Bact_OuterMem_StrucFunc"/>
</dbReference>
<dbReference type="InterPro" id="IPR036737">
    <property type="entry name" value="OmpA-like_sf"/>
</dbReference>
<evidence type="ECO:0000256" key="1">
    <source>
        <dbReference type="ARBA" id="ARBA00004442"/>
    </source>
</evidence>
<reference evidence="8 9" key="1">
    <citation type="submission" date="2019-03" db="EMBL/GenBank/DDBJ databases">
        <title>Arenimonas daejeonensis sp. nov., isolated from compost.</title>
        <authorList>
            <person name="Jeon C.O."/>
        </authorList>
    </citation>
    <scope>NUCLEOTIDE SEQUENCE [LARGE SCALE GENOMIC DNA]</scope>
    <source>
        <strain evidence="8 9">R29</strain>
    </source>
</reference>
<dbReference type="Pfam" id="PF00691">
    <property type="entry name" value="OmpA"/>
    <property type="match status" value="1"/>
</dbReference>
<feature type="region of interest" description="Disordered" evidence="5">
    <location>
        <begin position="98"/>
        <end position="129"/>
    </location>
</feature>
<dbReference type="GO" id="GO:0030246">
    <property type="term" value="F:carbohydrate binding"/>
    <property type="evidence" value="ECO:0007669"/>
    <property type="project" value="InterPro"/>
</dbReference>
<dbReference type="Proteomes" id="UP000305760">
    <property type="component" value="Unassembled WGS sequence"/>
</dbReference>
<dbReference type="CDD" id="cd07185">
    <property type="entry name" value="OmpA_C-like"/>
    <property type="match status" value="1"/>
</dbReference>
<evidence type="ECO:0000256" key="6">
    <source>
        <dbReference type="SAM" id="SignalP"/>
    </source>
</evidence>
<dbReference type="SUPFAM" id="SSF49452">
    <property type="entry name" value="Starch-binding domain-like"/>
    <property type="match status" value="1"/>
</dbReference>
<evidence type="ECO:0000259" key="7">
    <source>
        <dbReference type="PROSITE" id="PS51123"/>
    </source>
</evidence>
<dbReference type="InterPro" id="IPR006690">
    <property type="entry name" value="OMPA-like_CS"/>
</dbReference>
<evidence type="ECO:0000256" key="2">
    <source>
        <dbReference type="ARBA" id="ARBA00023136"/>
    </source>
</evidence>
<evidence type="ECO:0000313" key="8">
    <source>
        <dbReference type="EMBL" id="TNJ33542.1"/>
    </source>
</evidence>
<comment type="subcellular location">
    <subcellularLocation>
        <location evidence="1">Cell outer membrane</location>
    </subcellularLocation>
</comment>
<dbReference type="PANTHER" id="PTHR30329:SF20">
    <property type="entry name" value="EXPORTED PROTEIN"/>
    <property type="match status" value="1"/>
</dbReference>
<gene>
    <name evidence="8" type="ORF">E1B00_09315</name>
</gene>
<proteinExistence type="predicted"/>
<dbReference type="SUPFAM" id="SSF103088">
    <property type="entry name" value="OmpA-like"/>
    <property type="match status" value="1"/>
</dbReference>
<dbReference type="InterPro" id="IPR013784">
    <property type="entry name" value="Carb-bd-like_fold"/>
</dbReference>
<dbReference type="PANTHER" id="PTHR30329">
    <property type="entry name" value="STATOR ELEMENT OF FLAGELLAR MOTOR COMPLEX"/>
    <property type="match status" value="1"/>
</dbReference>
<feature type="signal peptide" evidence="6">
    <location>
        <begin position="1"/>
        <end position="20"/>
    </location>
</feature>
<sequence length="610" mass="63921">MRRPRLVAALALSVLIAACGGEPPPADPSSDAAAVAPESDTSDGVGETAATAAAESDSGTPGDLEAFDDGAEAAGLKDGGTASLDDLQDLPFGAALAEAARRAEGETFDPSTAPAEGPVPGVDGKPADAAAQMADATARLEQQKAQMAAVMAAMQELAAAGSDPEKRAAAMEKVKASQRAMRDQQLQAESDRRADALEGLPEDWKQIRLVRKDAPEADLLVQLGDIDNMGFGWPNGFDPFTGKSTPAHRFPYLPESDDPAGTDRIMVVSGHTGGVRADGYTQQTSRPSNQPTPLVLEFDLHGVEVKTVALQLFVDDFQSKTMKSQFRAWIDGRELSDVAVVLNALDQTGPIGKLLTLQLLPEYVDTVRDGRVEIRIDDPDNNAGDGFAFDFVRLLVNPKGYAYTGTVRGIAVDTKAGRPLAGVLVSAGNVVQALSDDKGGFVLEKVPAGLVVTTGSKPDYSSDSEAADLVSGETVDVVLELTPTEKDSESLAEELERVGKVDLYGIYFDTAKATLKPESETTLQQVLGVLTADPGLKLVIAGHTDSEGGDGYNQELSEQRAASVVAWLTGKGVDAGRLSSEGLGESRPVADNGNAAGRALNRRVEVRVAD</sequence>
<evidence type="ECO:0000313" key="9">
    <source>
        <dbReference type="Proteomes" id="UP000305760"/>
    </source>
</evidence>
<feature type="compositionally biased region" description="Low complexity" evidence="5">
    <location>
        <begin position="28"/>
        <end position="39"/>
    </location>
</feature>
<evidence type="ECO:0000256" key="4">
    <source>
        <dbReference type="SAM" id="Coils"/>
    </source>
</evidence>
<keyword evidence="2 3" id="KW-0472">Membrane</keyword>
<evidence type="ECO:0000256" key="3">
    <source>
        <dbReference type="PROSITE-ProRule" id="PRU00473"/>
    </source>
</evidence>
<dbReference type="InterPro" id="IPR006664">
    <property type="entry name" value="OMP_bac"/>
</dbReference>
<dbReference type="EMBL" id="SMDR01000002">
    <property type="protein sequence ID" value="TNJ33542.1"/>
    <property type="molecule type" value="Genomic_DNA"/>
</dbReference>
<protein>
    <recommendedName>
        <fullName evidence="7">OmpA-like domain-containing protein</fullName>
    </recommendedName>
</protein>
<name>A0A5C4RR02_9GAMM</name>
<comment type="caution">
    <text evidence="8">The sequence shown here is derived from an EMBL/GenBank/DDBJ whole genome shotgun (WGS) entry which is preliminary data.</text>
</comment>
<dbReference type="GO" id="GO:0009279">
    <property type="term" value="C:cell outer membrane"/>
    <property type="evidence" value="ECO:0007669"/>
    <property type="project" value="UniProtKB-SubCell"/>
</dbReference>
<evidence type="ECO:0000256" key="5">
    <source>
        <dbReference type="SAM" id="MobiDB-lite"/>
    </source>
</evidence>
<dbReference type="OrthoDB" id="9792021at2"/>
<keyword evidence="6" id="KW-0732">Signal</keyword>
<feature type="coiled-coil region" evidence="4">
    <location>
        <begin position="133"/>
        <end position="160"/>
    </location>
</feature>
<feature type="region of interest" description="Disordered" evidence="5">
    <location>
        <begin position="21"/>
        <end position="68"/>
    </location>
</feature>
<organism evidence="8 9">
    <name type="scientific">Arenimonas terrae</name>
    <dbReference type="NCBI Taxonomy" id="2546226"/>
    <lineage>
        <taxon>Bacteria</taxon>
        <taxon>Pseudomonadati</taxon>
        <taxon>Pseudomonadota</taxon>
        <taxon>Gammaproteobacteria</taxon>
        <taxon>Lysobacterales</taxon>
        <taxon>Lysobacteraceae</taxon>
        <taxon>Arenimonas</taxon>
    </lineage>
</organism>
<dbReference type="Gene3D" id="3.30.1330.60">
    <property type="entry name" value="OmpA-like domain"/>
    <property type="match status" value="1"/>
</dbReference>
<accession>A0A5C4RR02</accession>
<dbReference type="PROSITE" id="PS51123">
    <property type="entry name" value="OMPA_2"/>
    <property type="match status" value="1"/>
</dbReference>
<dbReference type="PROSITE" id="PS01068">
    <property type="entry name" value="OMPA_1"/>
    <property type="match status" value="1"/>
</dbReference>
<dbReference type="PRINTS" id="PR01021">
    <property type="entry name" value="OMPADOMAIN"/>
</dbReference>
<dbReference type="InterPro" id="IPR006665">
    <property type="entry name" value="OmpA-like"/>
</dbReference>
<dbReference type="AlphaFoldDB" id="A0A5C4RR02"/>
<keyword evidence="4" id="KW-0175">Coiled coil</keyword>
<keyword evidence="9" id="KW-1185">Reference proteome</keyword>
<feature type="chain" id="PRO_5022913586" description="OmpA-like domain-containing protein" evidence="6">
    <location>
        <begin position="21"/>
        <end position="610"/>
    </location>
</feature>